<organism evidence="1 2">
    <name type="scientific">Botryobasidium botryosum (strain FD-172 SS1)</name>
    <dbReference type="NCBI Taxonomy" id="930990"/>
    <lineage>
        <taxon>Eukaryota</taxon>
        <taxon>Fungi</taxon>
        <taxon>Dikarya</taxon>
        <taxon>Basidiomycota</taxon>
        <taxon>Agaricomycotina</taxon>
        <taxon>Agaricomycetes</taxon>
        <taxon>Cantharellales</taxon>
        <taxon>Botryobasidiaceae</taxon>
        <taxon>Botryobasidium</taxon>
    </lineage>
</organism>
<protein>
    <recommendedName>
        <fullName evidence="3">Aminoglycoside phosphotransferase domain-containing protein</fullName>
    </recommendedName>
</protein>
<dbReference type="Proteomes" id="UP000027195">
    <property type="component" value="Unassembled WGS sequence"/>
</dbReference>
<sequence>MARYAFVHTRDRNGRNRLHLKSPQGQIQFGAHHTAERHTSLLERWLLLVRPAILPQNPELYAPILGHPDLHVSNILINTIKPGGGANTTIALPHMTLSGVLDWQHATTHPRLEAAVPVFPDPQ</sequence>
<gene>
    <name evidence="1" type="ORF">BOTBODRAFT_36928</name>
</gene>
<proteinExistence type="predicted"/>
<reference evidence="2" key="1">
    <citation type="journal article" date="2014" name="Proc. Natl. Acad. Sci. U.S.A.">
        <title>Extensive sampling of basidiomycete genomes demonstrates inadequacy of the white-rot/brown-rot paradigm for wood decay fungi.</title>
        <authorList>
            <person name="Riley R."/>
            <person name="Salamov A.A."/>
            <person name="Brown D.W."/>
            <person name="Nagy L.G."/>
            <person name="Floudas D."/>
            <person name="Held B.W."/>
            <person name="Levasseur A."/>
            <person name="Lombard V."/>
            <person name="Morin E."/>
            <person name="Otillar R."/>
            <person name="Lindquist E.A."/>
            <person name="Sun H."/>
            <person name="LaButti K.M."/>
            <person name="Schmutz J."/>
            <person name="Jabbour D."/>
            <person name="Luo H."/>
            <person name="Baker S.E."/>
            <person name="Pisabarro A.G."/>
            <person name="Walton J.D."/>
            <person name="Blanchette R.A."/>
            <person name="Henrissat B."/>
            <person name="Martin F."/>
            <person name="Cullen D."/>
            <person name="Hibbett D.S."/>
            <person name="Grigoriev I.V."/>
        </authorList>
    </citation>
    <scope>NUCLEOTIDE SEQUENCE [LARGE SCALE GENOMIC DNA]</scope>
    <source>
        <strain evidence="2">FD-172 SS1</strain>
    </source>
</reference>
<evidence type="ECO:0008006" key="3">
    <source>
        <dbReference type="Google" id="ProtNLM"/>
    </source>
</evidence>
<evidence type="ECO:0000313" key="1">
    <source>
        <dbReference type="EMBL" id="KDQ09520.1"/>
    </source>
</evidence>
<accession>A0A067M476</accession>
<dbReference type="HOGENOM" id="CLU_2014893_0_0_1"/>
<dbReference type="InParanoid" id="A0A067M476"/>
<dbReference type="AlphaFoldDB" id="A0A067M476"/>
<keyword evidence="2" id="KW-1185">Reference proteome</keyword>
<name>A0A067M476_BOTB1</name>
<dbReference type="EMBL" id="KL198077">
    <property type="protein sequence ID" value="KDQ09520.1"/>
    <property type="molecule type" value="Genomic_DNA"/>
</dbReference>
<evidence type="ECO:0000313" key="2">
    <source>
        <dbReference type="Proteomes" id="UP000027195"/>
    </source>
</evidence>